<comment type="caution">
    <text evidence="2">The sequence shown here is derived from an EMBL/GenBank/DDBJ whole genome shotgun (WGS) entry which is preliminary data.</text>
</comment>
<feature type="transmembrane region" description="Helical" evidence="1">
    <location>
        <begin position="84"/>
        <end position="105"/>
    </location>
</feature>
<organism evidence="2 3">
    <name type="scientific">Actinomadura darangshiensis</name>
    <dbReference type="NCBI Taxonomy" id="705336"/>
    <lineage>
        <taxon>Bacteria</taxon>
        <taxon>Bacillati</taxon>
        <taxon>Actinomycetota</taxon>
        <taxon>Actinomycetes</taxon>
        <taxon>Streptosporangiales</taxon>
        <taxon>Thermomonosporaceae</taxon>
        <taxon>Actinomadura</taxon>
    </lineage>
</organism>
<evidence type="ECO:0000256" key="1">
    <source>
        <dbReference type="SAM" id="Phobius"/>
    </source>
</evidence>
<evidence type="ECO:0000313" key="2">
    <source>
        <dbReference type="EMBL" id="TDD63727.1"/>
    </source>
</evidence>
<sequence length="175" mass="18301">MRATAPSDTLTADLGHPITSLWLAPILLGIGLASPLPRRHAFRRLATVTIRTLAAPTAAVLIMLLAANSGLIEHPTGFTNAALLIYYWATLAFTALQLCTLVARAAPVATLPTTRRLCAALLFIGTGLALATGQSLLTITRTAPHAGPITVTLTLGLLAAATIRAGHDLRLRQMA</sequence>
<dbReference type="Proteomes" id="UP000295578">
    <property type="component" value="Unassembled WGS sequence"/>
</dbReference>
<dbReference type="AlphaFoldDB" id="A0A4V2YQZ1"/>
<keyword evidence="1" id="KW-1133">Transmembrane helix</keyword>
<name>A0A4V2YQZ1_9ACTN</name>
<accession>A0A4V2YQZ1</accession>
<feature type="transmembrane region" description="Helical" evidence="1">
    <location>
        <begin position="48"/>
        <end position="72"/>
    </location>
</feature>
<dbReference type="OrthoDB" id="3480012at2"/>
<feature type="transmembrane region" description="Helical" evidence="1">
    <location>
        <begin position="20"/>
        <end position="36"/>
    </location>
</feature>
<feature type="transmembrane region" description="Helical" evidence="1">
    <location>
        <begin position="117"/>
        <end position="139"/>
    </location>
</feature>
<proteinExistence type="predicted"/>
<keyword evidence="1" id="KW-0472">Membrane</keyword>
<gene>
    <name evidence="2" type="ORF">E1293_42560</name>
</gene>
<dbReference type="EMBL" id="SMKY01000394">
    <property type="protein sequence ID" value="TDD63727.1"/>
    <property type="molecule type" value="Genomic_DNA"/>
</dbReference>
<protein>
    <submittedName>
        <fullName evidence="2">Uncharacterized protein</fullName>
    </submittedName>
</protein>
<reference evidence="2 3" key="1">
    <citation type="submission" date="2019-03" db="EMBL/GenBank/DDBJ databases">
        <title>Draft genome sequences of novel Actinobacteria.</title>
        <authorList>
            <person name="Sahin N."/>
            <person name="Ay H."/>
            <person name="Saygin H."/>
        </authorList>
    </citation>
    <scope>NUCLEOTIDE SEQUENCE [LARGE SCALE GENOMIC DNA]</scope>
    <source>
        <strain evidence="2 3">DSM 45941</strain>
    </source>
</reference>
<evidence type="ECO:0000313" key="3">
    <source>
        <dbReference type="Proteomes" id="UP000295578"/>
    </source>
</evidence>
<keyword evidence="3" id="KW-1185">Reference proteome</keyword>
<keyword evidence="1" id="KW-0812">Transmembrane</keyword>
<feature type="transmembrane region" description="Helical" evidence="1">
    <location>
        <begin position="145"/>
        <end position="165"/>
    </location>
</feature>